<evidence type="ECO:0000313" key="3">
    <source>
        <dbReference type="Proteomes" id="UP000504693"/>
    </source>
</evidence>
<feature type="compositionally biased region" description="Polar residues" evidence="1">
    <location>
        <begin position="59"/>
        <end position="68"/>
    </location>
</feature>
<name>A0A7D4BPD2_9SPHN</name>
<evidence type="ECO:0000256" key="1">
    <source>
        <dbReference type="SAM" id="MobiDB-lite"/>
    </source>
</evidence>
<dbReference type="Proteomes" id="UP000504693">
    <property type="component" value="Chromosome"/>
</dbReference>
<dbReference type="EMBL" id="CP053921">
    <property type="protein sequence ID" value="QKG71884.1"/>
    <property type="molecule type" value="Genomic_DNA"/>
</dbReference>
<proteinExistence type="predicted"/>
<dbReference type="KEGG" id="emv:HQR01_11235"/>
<evidence type="ECO:0000313" key="2">
    <source>
        <dbReference type="EMBL" id="QKG71884.1"/>
    </source>
</evidence>
<protein>
    <submittedName>
        <fullName evidence="2">Uncharacterized protein</fullName>
    </submittedName>
</protein>
<dbReference type="AlphaFoldDB" id="A0A7D4BPD2"/>
<sequence>MEYAIEIDASRGLVKATGDRAFVESVIEKYETLMAVKAPAAPPGPNLSAPMATEEMQQHAPNGSSASEGNLQNYGSVFDVTDGKVSIIADIPGNTQAAKAKNICLLYLFAKMKLGEEIVANEEIREACKAHAVYDQTNFATQMKGQKKLVIASGPKGSPSFTLKLTVPGKKAAEELAKELEASS</sequence>
<feature type="region of interest" description="Disordered" evidence="1">
    <location>
        <begin position="44"/>
        <end position="68"/>
    </location>
</feature>
<dbReference type="RefSeq" id="WP_173214950.1">
    <property type="nucleotide sequence ID" value="NZ_CP053921.1"/>
</dbReference>
<reference evidence="2 3" key="1">
    <citation type="submission" date="2020-05" db="EMBL/GenBank/DDBJ databases">
        <title>Erythrobacter mangrovi sp. nov., isolated from rhizosphere soil of mangrove plant (Kandelia candel).</title>
        <authorList>
            <person name="Ye Y.H."/>
        </authorList>
    </citation>
    <scope>NUCLEOTIDE SEQUENCE [LARGE SCALE GENOMIC DNA]</scope>
    <source>
        <strain evidence="2 3">EB310</strain>
    </source>
</reference>
<keyword evidence="3" id="KW-1185">Reference proteome</keyword>
<organism evidence="2 3">
    <name type="scientific">Erythrobacter mangrovi</name>
    <dbReference type="NCBI Taxonomy" id="2739433"/>
    <lineage>
        <taxon>Bacteria</taxon>
        <taxon>Pseudomonadati</taxon>
        <taxon>Pseudomonadota</taxon>
        <taxon>Alphaproteobacteria</taxon>
        <taxon>Sphingomonadales</taxon>
        <taxon>Erythrobacteraceae</taxon>
        <taxon>Erythrobacter/Porphyrobacter group</taxon>
        <taxon>Erythrobacter</taxon>
    </lineage>
</organism>
<gene>
    <name evidence="2" type="ORF">HQR01_11235</name>
</gene>
<accession>A0A7D4BPD2</accession>